<proteinExistence type="inferred from homology"/>
<feature type="region of interest" description="Disordered" evidence="6">
    <location>
        <begin position="162"/>
        <end position="228"/>
    </location>
</feature>
<evidence type="ECO:0000256" key="4">
    <source>
        <dbReference type="ARBA" id="ARBA00023242"/>
    </source>
</evidence>
<keyword evidence="2 5" id="KW-0227">DNA damage</keyword>
<dbReference type="GO" id="GO:0070628">
    <property type="term" value="F:proteasome binding"/>
    <property type="evidence" value="ECO:0007669"/>
    <property type="project" value="TreeGrafter"/>
</dbReference>
<name>A0A8J5X9X6_DIALT</name>
<dbReference type="GO" id="GO:0005654">
    <property type="term" value="C:nucleoplasm"/>
    <property type="evidence" value="ECO:0007669"/>
    <property type="project" value="TreeGrafter"/>
</dbReference>
<dbReference type="InterPro" id="IPR015360">
    <property type="entry name" value="XPC-bd"/>
</dbReference>
<feature type="domain" description="Ubiquitin-like" evidence="8">
    <location>
        <begin position="1"/>
        <end position="77"/>
    </location>
</feature>
<sequence>MKIKVKTVKGEQYEIEVEPTDKISAVKSTIEKTHSLGTAASMKLIYTGKILNDESSVAECSISDNDFLVLMITKPKAPPKETAAAPTPAAQTPAAPAPAAPTPAAARPAAAPLPAMLGGGSEEHIKQLTDMGFERSQAVAALQAAFGNADRAVEYLMGGIPDGLDAGGGEPGGGDDDDGGEEDGGEEGGGEGGEGGDAPAPLFNLRNVLGGAQGGAPGAGAGGGDASPLAELRAHPQFMQMVALIQANPALLQPLLQEIGANNPQFLQMINEHQDEFMAILQQPVPPGAAGGGGAGAAPRGNVIQVTPEEREAITRLEGLGFPRERVLEAYFACDKNEEFAANYLFDHGNEDDDDEE</sequence>
<dbReference type="InterPro" id="IPR009060">
    <property type="entry name" value="UBA-like_sf"/>
</dbReference>
<evidence type="ECO:0000256" key="3">
    <source>
        <dbReference type="ARBA" id="ARBA00023204"/>
    </source>
</evidence>
<keyword evidence="3 5" id="KW-0234">DNA repair</keyword>
<dbReference type="SMART" id="SM00213">
    <property type="entry name" value="UBQ"/>
    <property type="match status" value="1"/>
</dbReference>
<feature type="compositionally biased region" description="Low complexity" evidence="6">
    <location>
        <begin position="80"/>
        <end position="94"/>
    </location>
</feature>
<dbReference type="GO" id="GO:0006289">
    <property type="term" value="P:nucleotide-excision repair"/>
    <property type="evidence" value="ECO:0007669"/>
    <property type="project" value="UniProtKB-UniRule"/>
</dbReference>
<dbReference type="Gene3D" id="3.10.20.90">
    <property type="entry name" value="Phosphatidylinositol 3-kinase Catalytic Subunit, Chain A, domain 1"/>
    <property type="match status" value="1"/>
</dbReference>
<dbReference type="OMA" id="PHMLEPI"/>
<dbReference type="EMBL" id="JAGTXO010000025">
    <property type="protein sequence ID" value="KAG8461596.1"/>
    <property type="molecule type" value="Genomic_DNA"/>
</dbReference>
<dbReference type="InterPro" id="IPR029071">
    <property type="entry name" value="Ubiquitin-like_domsf"/>
</dbReference>
<dbReference type="Proteomes" id="UP000751190">
    <property type="component" value="Unassembled WGS sequence"/>
</dbReference>
<dbReference type="PANTHER" id="PTHR10621:SF0">
    <property type="entry name" value="UV EXCISION REPAIR PROTEIN RAD23"/>
    <property type="match status" value="1"/>
</dbReference>
<evidence type="ECO:0000256" key="5">
    <source>
        <dbReference type="RuleBase" id="RU367049"/>
    </source>
</evidence>
<dbReference type="PROSITE" id="PS50030">
    <property type="entry name" value="UBA"/>
    <property type="match status" value="2"/>
</dbReference>
<comment type="similarity">
    <text evidence="5">Belongs to the RAD23 family.</text>
</comment>
<feature type="compositionally biased region" description="Gly residues" evidence="6">
    <location>
        <begin position="211"/>
        <end position="225"/>
    </location>
</feature>
<gene>
    <name evidence="9" type="ORF">KFE25_001200</name>
</gene>
<dbReference type="OrthoDB" id="419317at2759"/>
<dbReference type="SUPFAM" id="SSF54236">
    <property type="entry name" value="Ubiquitin-like"/>
    <property type="match status" value="1"/>
</dbReference>
<dbReference type="SUPFAM" id="SSF46934">
    <property type="entry name" value="UBA-like"/>
    <property type="match status" value="2"/>
</dbReference>
<dbReference type="InterPro" id="IPR036353">
    <property type="entry name" value="XPC-bd_sf"/>
</dbReference>
<feature type="domain" description="UBA" evidence="7">
    <location>
        <begin position="307"/>
        <end position="348"/>
    </location>
</feature>
<comment type="function">
    <text evidence="5">Multiubiquitin chain receptor involved in modulation of proteasomal degradation. Involved in nucleotide excision repair.</text>
</comment>
<dbReference type="Gene3D" id="1.10.10.540">
    <property type="entry name" value="XPC-binding domain"/>
    <property type="match status" value="1"/>
</dbReference>
<dbReference type="PRINTS" id="PR01839">
    <property type="entry name" value="RAD23PROTEIN"/>
</dbReference>
<dbReference type="Gene3D" id="1.10.8.10">
    <property type="entry name" value="DNA helicase RuvA subunit, C-terminal domain"/>
    <property type="match status" value="2"/>
</dbReference>
<dbReference type="SMART" id="SM00727">
    <property type="entry name" value="STI1"/>
    <property type="match status" value="1"/>
</dbReference>
<dbReference type="SUPFAM" id="SSF101238">
    <property type="entry name" value="XPC-binding domain"/>
    <property type="match status" value="1"/>
</dbReference>
<accession>A0A8J5X9X6</accession>
<evidence type="ECO:0000313" key="10">
    <source>
        <dbReference type="Proteomes" id="UP000751190"/>
    </source>
</evidence>
<comment type="caution">
    <text evidence="9">The sequence shown here is derived from an EMBL/GenBank/DDBJ whole genome shotgun (WGS) entry which is preliminary data.</text>
</comment>
<dbReference type="PROSITE" id="PS50053">
    <property type="entry name" value="UBIQUITIN_2"/>
    <property type="match status" value="1"/>
</dbReference>
<evidence type="ECO:0000259" key="8">
    <source>
        <dbReference type="PROSITE" id="PS50053"/>
    </source>
</evidence>
<dbReference type="GO" id="GO:0003684">
    <property type="term" value="F:damaged DNA binding"/>
    <property type="evidence" value="ECO:0007669"/>
    <property type="project" value="UniProtKB-UniRule"/>
</dbReference>
<feature type="compositionally biased region" description="Acidic residues" evidence="6">
    <location>
        <begin position="173"/>
        <end position="189"/>
    </location>
</feature>
<keyword evidence="1" id="KW-0677">Repeat</keyword>
<organism evidence="9 10">
    <name type="scientific">Diacronema lutheri</name>
    <name type="common">Unicellular marine alga</name>
    <name type="synonym">Monochrysis lutheri</name>
    <dbReference type="NCBI Taxonomy" id="2081491"/>
    <lineage>
        <taxon>Eukaryota</taxon>
        <taxon>Haptista</taxon>
        <taxon>Haptophyta</taxon>
        <taxon>Pavlovophyceae</taxon>
        <taxon>Pavlovales</taxon>
        <taxon>Pavlovaceae</taxon>
        <taxon>Diacronema</taxon>
    </lineage>
</organism>
<dbReference type="InterPro" id="IPR000626">
    <property type="entry name" value="Ubiquitin-like_dom"/>
</dbReference>
<feature type="region of interest" description="Disordered" evidence="6">
    <location>
        <begin position="78"/>
        <end position="120"/>
    </location>
</feature>
<protein>
    <recommendedName>
        <fullName evidence="5">UV excision repair protein RAD23</fullName>
    </recommendedName>
</protein>
<dbReference type="InterPro" id="IPR004806">
    <property type="entry name" value="Rad23"/>
</dbReference>
<keyword evidence="5" id="KW-0963">Cytoplasm</keyword>
<keyword evidence="10" id="KW-1185">Reference proteome</keyword>
<dbReference type="InterPro" id="IPR015940">
    <property type="entry name" value="UBA"/>
</dbReference>
<dbReference type="InterPro" id="IPR006636">
    <property type="entry name" value="STI1_HS-bd"/>
</dbReference>
<evidence type="ECO:0000259" key="7">
    <source>
        <dbReference type="PROSITE" id="PS50030"/>
    </source>
</evidence>
<evidence type="ECO:0000256" key="1">
    <source>
        <dbReference type="ARBA" id="ARBA00022737"/>
    </source>
</evidence>
<dbReference type="GO" id="GO:0031593">
    <property type="term" value="F:polyubiquitin modification-dependent protein binding"/>
    <property type="evidence" value="ECO:0007669"/>
    <property type="project" value="UniProtKB-UniRule"/>
</dbReference>
<dbReference type="FunFam" id="1.10.8.10:FF:000002">
    <property type="entry name" value="UV excision repair protein RAD23 homolog"/>
    <property type="match status" value="1"/>
</dbReference>
<evidence type="ECO:0000313" key="9">
    <source>
        <dbReference type="EMBL" id="KAG8461596.1"/>
    </source>
</evidence>
<dbReference type="Pfam" id="PF00627">
    <property type="entry name" value="UBA"/>
    <property type="match status" value="2"/>
</dbReference>
<comment type="subcellular location">
    <subcellularLocation>
        <location evidence="5">Nucleus</location>
    </subcellularLocation>
    <subcellularLocation>
        <location evidence="5">Cytoplasm</location>
    </subcellularLocation>
</comment>
<reference evidence="9" key="1">
    <citation type="submission" date="2021-05" db="EMBL/GenBank/DDBJ databases">
        <title>The genome of the haptophyte Pavlova lutheri (Diacronema luteri, Pavlovales) - a model for lipid biosynthesis in eukaryotic algae.</title>
        <authorList>
            <person name="Hulatt C.J."/>
            <person name="Posewitz M.C."/>
        </authorList>
    </citation>
    <scope>NUCLEOTIDE SEQUENCE</scope>
    <source>
        <strain evidence="9">NIVA-4/92</strain>
    </source>
</reference>
<dbReference type="CDD" id="cd01805">
    <property type="entry name" value="Ubl_Rad23"/>
    <property type="match status" value="1"/>
</dbReference>
<dbReference type="GO" id="GO:0043130">
    <property type="term" value="F:ubiquitin binding"/>
    <property type="evidence" value="ECO:0007669"/>
    <property type="project" value="UniProtKB-UniRule"/>
</dbReference>
<evidence type="ECO:0000256" key="6">
    <source>
        <dbReference type="SAM" id="MobiDB-lite"/>
    </source>
</evidence>
<dbReference type="CDD" id="cd14280">
    <property type="entry name" value="UBA1_Rad23_like"/>
    <property type="match status" value="1"/>
</dbReference>
<evidence type="ECO:0000256" key="2">
    <source>
        <dbReference type="ARBA" id="ARBA00022763"/>
    </source>
</evidence>
<dbReference type="Pfam" id="PF09280">
    <property type="entry name" value="XPC-binding"/>
    <property type="match status" value="1"/>
</dbReference>
<dbReference type="SMART" id="SM00165">
    <property type="entry name" value="UBA"/>
    <property type="match status" value="2"/>
</dbReference>
<keyword evidence="4 5" id="KW-0539">Nucleus</keyword>
<dbReference type="Pfam" id="PF00240">
    <property type="entry name" value="ubiquitin"/>
    <property type="match status" value="1"/>
</dbReference>
<dbReference type="AlphaFoldDB" id="A0A8J5X9X6"/>
<dbReference type="FunFam" id="1.10.8.10:FF:000003">
    <property type="entry name" value="UV excision repair protein RAD23 homolog"/>
    <property type="match status" value="1"/>
</dbReference>
<dbReference type="GO" id="GO:0043161">
    <property type="term" value="P:proteasome-mediated ubiquitin-dependent protein catabolic process"/>
    <property type="evidence" value="ECO:0007669"/>
    <property type="project" value="UniProtKB-UniRule"/>
</dbReference>
<feature type="compositionally biased region" description="Low complexity" evidence="6">
    <location>
        <begin position="102"/>
        <end position="115"/>
    </location>
</feature>
<dbReference type="PANTHER" id="PTHR10621">
    <property type="entry name" value="UV EXCISION REPAIR PROTEIN RAD23"/>
    <property type="match status" value="1"/>
</dbReference>
<dbReference type="GO" id="GO:0005829">
    <property type="term" value="C:cytosol"/>
    <property type="evidence" value="ECO:0007669"/>
    <property type="project" value="TreeGrafter"/>
</dbReference>
<feature type="domain" description="UBA" evidence="7">
    <location>
        <begin position="119"/>
        <end position="159"/>
    </location>
</feature>